<protein>
    <submittedName>
        <fullName evidence="5">Type I restriction-modification system subunit S</fullName>
    </submittedName>
</protein>
<dbReference type="InterPro" id="IPR000055">
    <property type="entry name" value="Restrct_endonuc_typeI_TRD"/>
</dbReference>
<dbReference type="Gene3D" id="3.90.220.20">
    <property type="entry name" value="DNA methylase specificity domains"/>
    <property type="match status" value="1"/>
</dbReference>
<keyword evidence="3" id="KW-0238">DNA-binding</keyword>
<proteinExistence type="inferred from homology"/>
<dbReference type="GO" id="GO:0003677">
    <property type="term" value="F:DNA binding"/>
    <property type="evidence" value="ECO:0007669"/>
    <property type="project" value="UniProtKB-KW"/>
</dbReference>
<dbReference type="AlphaFoldDB" id="A0A829R457"/>
<feature type="domain" description="Type I restriction modification DNA specificity" evidence="4">
    <location>
        <begin position="8"/>
        <end position="170"/>
    </location>
</feature>
<comment type="similarity">
    <text evidence="1">Belongs to the type-I restriction system S methylase family.</text>
</comment>
<organism evidence="5 6">
    <name type="scientific">Listeria grayi FSL F6-1183</name>
    <dbReference type="NCBI Taxonomy" id="1265827"/>
    <lineage>
        <taxon>Bacteria</taxon>
        <taxon>Bacillati</taxon>
        <taxon>Bacillota</taxon>
        <taxon>Bacilli</taxon>
        <taxon>Bacillales</taxon>
        <taxon>Listeriaceae</taxon>
        <taxon>Listeria</taxon>
    </lineage>
</organism>
<dbReference type="CDD" id="cd17521">
    <property type="entry name" value="RMtype1_S_Sau13435ORF2165P_TRD2-CR2_like"/>
    <property type="match status" value="1"/>
</dbReference>
<dbReference type="GO" id="GO:0009307">
    <property type="term" value="P:DNA restriction-modification system"/>
    <property type="evidence" value="ECO:0007669"/>
    <property type="project" value="UniProtKB-KW"/>
</dbReference>
<evidence type="ECO:0000256" key="3">
    <source>
        <dbReference type="ARBA" id="ARBA00023125"/>
    </source>
</evidence>
<evidence type="ECO:0000313" key="6">
    <source>
        <dbReference type="Proteomes" id="UP000019251"/>
    </source>
</evidence>
<name>A0A829R457_LISGR</name>
<evidence type="ECO:0000259" key="4">
    <source>
        <dbReference type="Pfam" id="PF01420"/>
    </source>
</evidence>
<dbReference type="PANTHER" id="PTHR30408">
    <property type="entry name" value="TYPE-1 RESTRICTION ENZYME ECOKI SPECIFICITY PROTEIN"/>
    <property type="match status" value="1"/>
</dbReference>
<evidence type="ECO:0000256" key="2">
    <source>
        <dbReference type="ARBA" id="ARBA00022747"/>
    </source>
</evidence>
<reference evidence="5 6" key="1">
    <citation type="submission" date="2012-12" db="EMBL/GenBank/DDBJ databases">
        <title>Novel taxa of Listeriaceae from agricultural environments in the United States.</title>
        <authorList>
            <person name="den Bakker H.C."/>
            <person name="Allred A."/>
            <person name="Warchocki S."/>
            <person name="Wright E.M."/>
            <person name="Burrell A."/>
            <person name="Nightingale K.K."/>
            <person name="Kephart D."/>
            <person name="Wiedmann M."/>
        </authorList>
    </citation>
    <scope>NUCLEOTIDE SEQUENCE [LARGE SCALE GENOMIC DNA]</scope>
    <source>
        <strain evidence="5 6">FSL F6-1183</strain>
    </source>
</reference>
<dbReference type="Proteomes" id="UP000019251">
    <property type="component" value="Unassembled WGS sequence"/>
</dbReference>
<dbReference type="EMBL" id="AODG01000020">
    <property type="protein sequence ID" value="EUJ25898.1"/>
    <property type="molecule type" value="Genomic_DNA"/>
</dbReference>
<evidence type="ECO:0000256" key="1">
    <source>
        <dbReference type="ARBA" id="ARBA00010923"/>
    </source>
</evidence>
<dbReference type="Pfam" id="PF01420">
    <property type="entry name" value="Methylase_S"/>
    <property type="match status" value="1"/>
</dbReference>
<comment type="caution">
    <text evidence="5">The sequence shown here is derived from an EMBL/GenBank/DDBJ whole genome shotgun (WGS) entry which is preliminary data.</text>
</comment>
<evidence type="ECO:0000313" key="5">
    <source>
        <dbReference type="EMBL" id="EUJ25898.1"/>
    </source>
</evidence>
<sequence length="172" mass="19841">MKIFFNIDNWEQRKLGELVHGFNYGLNAAATSFDGENKYLRITDIDDSSHEFIQDGVTSPETDLENADDYLLHEGDILFVRTGASVGKTYRYKYSDGKVYYAGFLIKASIKSEFDSEFVFQNTLTDRYNKFIKVISQRSGQPGVNAEEYRTFQILIPSFEEQNEIGRLLKKK</sequence>
<dbReference type="SUPFAM" id="SSF116734">
    <property type="entry name" value="DNA methylase specificity domain"/>
    <property type="match status" value="1"/>
</dbReference>
<accession>A0A829R457</accession>
<dbReference type="PANTHER" id="PTHR30408:SF12">
    <property type="entry name" value="TYPE I RESTRICTION ENZYME MJAVIII SPECIFICITY SUBUNIT"/>
    <property type="match status" value="1"/>
</dbReference>
<dbReference type="InterPro" id="IPR044946">
    <property type="entry name" value="Restrct_endonuc_typeI_TRD_sf"/>
</dbReference>
<dbReference type="InterPro" id="IPR052021">
    <property type="entry name" value="Type-I_RS_S_subunit"/>
</dbReference>
<keyword evidence="2" id="KW-0680">Restriction system</keyword>
<gene>
    <name evidence="5" type="ORF">LMUR_14214</name>
</gene>